<dbReference type="InterPro" id="IPR001666">
    <property type="entry name" value="PI_transfer"/>
</dbReference>
<gene>
    <name evidence="3" type="ORF">BLNAU_17860</name>
</gene>
<protein>
    <submittedName>
        <fullName evidence="3">Phosphatidylinositol transfer protein alpha</fullName>
    </submittedName>
</protein>
<keyword evidence="4" id="KW-1185">Reference proteome</keyword>
<dbReference type="PANTHER" id="PTHR10658">
    <property type="entry name" value="PHOSPHATIDYLINOSITOL TRANSFER PROTEIN"/>
    <property type="match status" value="1"/>
</dbReference>
<reference evidence="3 4" key="1">
    <citation type="journal article" date="2022" name="bioRxiv">
        <title>Genomics of Preaxostyla Flagellates Illuminates Evolutionary Transitions and the Path Towards Mitochondrial Loss.</title>
        <authorList>
            <person name="Novak L.V.F."/>
            <person name="Treitli S.C."/>
            <person name="Pyrih J."/>
            <person name="Halakuc P."/>
            <person name="Pipaliya S.V."/>
            <person name="Vacek V."/>
            <person name="Brzon O."/>
            <person name="Soukal P."/>
            <person name="Eme L."/>
            <person name="Dacks J.B."/>
            <person name="Karnkowska A."/>
            <person name="Elias M."/>
            <person name="Hampl V."/>
        </authorList>
    </citation>
    <scope>NUCLEOTIDE SEQUENCE [LARGE SCALE GENOMIC DNA]</scope>
    <source>
        <strain evidence="3">NAU3</strain>
        <tissue evidence="3">Gut</tissue>
    </source>
</reference>
<accession>A0ABQ9X617</accession>
<dbReference type="InterPro" id="IPR055261">
    <property type="entry name" value="PI_transfer_N"/>
</dbReference>
<sequence>MKIFELRIFTPLSLEEFLRGDEYMFHKGAKEMSHDGQGVEWLLDEPWERDGSVGKHTMRRMYIEERVPKWVRKLFPPEAWIIEEESFSAGPYSKTTYKDLYMKDDFLLSCETIRVAGVSTLTNPLNLPPNEIKNCPVHVIDLSQPPPKGKEYDVGLDPTRWKSEKTNRGPLTQPGWWKAFHNRPHGTAAEEEQRRQEFDKMQKQFGKKPLPDETDAITKAPFAFSHPISDTECGLPEHLRYSTNKEQPYPMPVVTAHKVIKFHFKWWGLQTIMENYSVSLCQKIYTGTHKQITCWLDEYFDLDFTGIAQAAEEMDAAATAAATAEKKEIKYLDDGDESEAPK</sequence>
<organism evidence="3 4">
    <name type="scientific">Blattamonas nauphoetae</name>
    <dbReference type="NCBI Taxonomy" id="2049346"/>
    <lineage>
        <taxon>Eukaryota</taxon>
        <taxon>Metamonada</taxon>
        <taxon>Preaxostyla</taxon>
        <taxon>Oxymonadida</taxon>
        <taxon>Blattamonas</taxon>
    </lineage>
</organism>
<comment type="caution">
    <text evidence="3">The sequence shown here is derived from an EMBL/GenBank/DDBJ whole genome shotgun (WGS) entry which is preliminary data.</text>
</comment>
<evidence type="ECO:0000313" key="3">
    <source>
        <dbReference type="EMBL" id="KAK2947226.1"/>
    </source>
</evidence>
<dbReference type="SUPFAM" id="SSF55961">
    <property type="entry name" value="Bet v1-like"/>
    <property type="match status" value="2"/>
</dbReference>
<proteinExistence type="predicted"/>
<dbReference type="Proteomes" id="UP001281761">
    <property type="component" value="Unassembled WGS sequence"/>
</dbReference>
<dbReference type="PANTHER" id="PTHR10658:SF11">
    <property type="entry name" value="VIBRATOR, ISOFORM B"/>
    <property type="match status" value="1"/>
</dbReference>
<feature type="region of interest" description="Disordered" evidence="1">
    <location>
        <begin position="159"/>
        <end position="181"/>
    </location>
</feature>
<dbReference type="Pfam" id="PF02121">
    <property type="entry name" value="IP_trans"/>
    <property type="match status" value="2"/>
</dbReference>
<dbReference type="EMBL" id="JARBJD010000207">
    <property type="protein sequence ID" value="KAK2947226.1"/>
    <property type="molecule type" value="Genomic_DNA"/>
</dbReference>
<dbReference type="Gene3D" id="3.30.530.20">
    <property type="match status" value="1"/>
</dbReference>
<evidence type="ECO:0000256" key="1">
    <source>
        <dbReference type="SAM" id="MobiDB-lite"/>
    </source>
</evidence>
<feature type="domain" description="Phosphatidylinositol transfer protein N-terminal" evidence="2">
    <location>
        <begin position="1"/>
        <end position="181"/>
    </location>
</feature>
<dbReference type="InterPro" id="IPR023393">
    <property type="entry name" value="START-like_dom_sf"/>
</dbReference>
<feature type="domain" description="Phosphatidylinositol transfer protein N-terminal" evidence="2">
    <location>
        <begin position="250"/>
        <end position="314"/>
    </location>
</feature>
<name>A0ABQ9X617_9EUKA</name>
<evidence type="ECO:0000313" key="4">
    <source>
        <dbReference type="Proteomes" id="UP001281761"/>
    </source>
</evidence>
<evidence type="ECO:0000259" key="2">
    <source>
        <dbReference type="Pfam" id="PF02121"/>
    </source>
</evidence>